<dbReference type="CDD" id="cd01949">
    <property type="entry name" value="GGDEF"/>
    <property type="match status" value="1"/>
</dbReference>
<dbReference type="PANTHER" id="PTHR44757">
    <property type="entry name" value="DIGUANYLATE CYCLASE DGCP"/>
    <property type="match status" value="1"/>
</dbReference>
<evidence type="ECO:0000259" key="5">
    <source>
        <dbReference type="PROSITE" id="PS50883"/>
    </source>
</evidence>
<dbReference type="PROSITE" id="PS50883">
    <property type="entry name" value="EAL"/>
    <property type="match status" value="1"/>
</dbReference>
<evidence type="ECO:0000313" key="7">
    <source>
        <dbReference type="EMBL" id="WEK54009.1"/>
    </source>
</evidence>
<proteinExistence type="predicted"/>
<dbReference type="InterPro" id="IPR001610">
    <property type="entry name" value="PAC"/>
</dbReference>
<dbReference type="Gene3D" id="3.40.50.2300">
    <property type="match status" value="2"/>
</dbReference>
<dbReference type="SMART" id="SM00052">
    <property type="entry name" value="EAL"/>
    <property type="match status" value="1"/>
</dbReference>
<dbReference type="PANTHER" id="PTHR44757:SF2">
    <property type="entry name" value="BIOFILM ARCHITECTURE MAINTENANCE PROTEIN MBAA"/>
    <property type="match status" value="1"/>
</dbReference>
<dbReference type="InterPro" id="IPR029787">
    <property type="entry name" value="Nucleotide_cyclase"/>
</dbReference>
<dbReference type="InterPro" id="IPR035919">
    <property type="entry name" value="EAL_sf"/>
</dbReference>
<keyword evidence="8" id="KW-1185">Reference proteome</keyword>
<evidence type="ECO:0000313" key="8">
    <source>
        <dbReference type="Proteomes" id="UP001178662"/>
    </source>
</evidence>
<feature type="domain" description="EAL" evidence="5">
    <location>
        <begin position="759"/>
        <end position="1013"/>
    </location>
</feature>
<dbReference type="InterPro" id="IPR000700">
    <property type="entry name" value="PAS-assoc_C"/>
</dbReference>
<evidence type="ECO:0000259" key="6">
    <source>
        <dbReference type="PROSITE" id="PS50887"/>
    </source>
</evidence>
<dbReference type="PROSITE" id="PS50113">
    <property type="entry name" value="PAC"/>
    <property type="match status" value="1"/>
</dbReference>
<dbReference type="Pfam" id="PF00990">
    <property type="entry name" value="GGDEF"/>
    <property type="match status" value="1"/>
</dbReference>
<evidence type="ECO:0000256" key="3">
    <source>
        <dbReference type="ARBA" id="ARBA00023163"/>
    </source>
</evidence>
<dbReference type="CDD" id="cd06267">
    <property type="entry name" value="PBP1_LacI_sugar_binding-like"/>
    <property type="match status" value="1"/>
</dbReference>
<keyword evidence="3" id="KW-0804">Transcription</keyword>
<dbReference type="AlphaFoldDB" id="A0AA95JF95"/>
<keyword evidence="2" id="KW-0238">DNA-binding</keyword>
<sequence length="1014" mass="114532">MVEKEYRIGVITPHLDGEYYGRIIPYIHEYVTMKNSQLFVIQAMDENLGMIQMEEPVAFNLIDAWIFVLPSVSAMFQEMVDRSTKPVVAIGFLSNSSQSYSVVLNNIDSMKQAVLHLIDAHGHRDIAFIAYTDQYDLNERYLGYCEALKERGIPIDERLFVLAKDNLLDGGLKATQQLLSRGIPFTALVCGTDLNALGAIDILQKQGYKVPDDIAVIGFDDIHQASTGHPSLTTVRQPFETIGRETVNILYRLLEGQQDVPRFTNIQALFVPRASCGCADPTFVSTPDEFIMMTKSLSMTRNSLYVTTANHYQMTRGLIMATKQENIHISNLFWNLSHWGCLALWEVDKMGTKKLVIKQTFSRHGDPLPPLEEAYALEDFPPVAYLPPDAQPGGKDMVILRPIKTELHDWGYIALSTLVDPQNSFVANDLSRHSFTILAVALEREMLFNRIRSFAEKLEIVSRTTNDGIWDWNIKSNKIEWNIRAYMLLNAAGVIASDDSLKILEQIHSEDRDHVREAFVHTFKGEPLNEQPISLEFRIVGSSGQQMWVYVAGDVMRDSGGNVTRLIGSLTDITEKKDNEARIMTMAYHDALTGLPNRLLFHDRLSKALDERIQSGGKLAVFMIDLDRFKLVNDTMGHQVGDELLCQVALQLQDCLYEQDTIARLGGDEFIVLLPNIESEKAVHLVADRLLKRLSKAYVLKGMEFFLSASIGVSLYPTHGEDAELLIQFADIAMYQTKRSGGNRMRIYTPELGSQQSERVWMENGLRRALEQSEFVLHFQPQIALASGKVYGAEALIRWNTPDGKQVSPGDFIPLAEETGLIIPIGQWVLEKACMECMRWINEGLTDIVVSVNISAQQFQQGFFPERIRKVLKDTGIRPSNLCLEITEYMAVLDIEHSIKVLRELVDIGVKIAIDDFGIGQSSLVLLKKLPIHMVKIDPSFILNMIEDHHDEAISKGIIDMSHRLGLSVTAEGVETEQQLRRLQELECDRIQGYFMGRPMPSDQFIAYYKNIST</sequence>
<dbReference type="Pfam" id="PF00563">
    <property type="entry name" value="EAL"/>
    <property type="match status" value="1"/>
</dbReference>
<dbReference type="InterPro" id="IPR013655">
    <property type="entry name" value="PAS_fold_3"/>
</dbReference>
<dbReference type="CDD" id="cd01948">
    <property type="entry name" value="EAL"/>
    <property type="match status" value="1"/>
</dbReference>
<name>A0AA95JF95_9BACL</name>
<dbReference type="EMBL" id="CP119317">
    <property type="protein sequence ID" value="WEK54009.1"/>
    <property type="molecule type" value="Genomic_DNA"/>
</dbReference>
<dbReference type="SMART" id="SM00086">
    <property type="entry name" value="PAC"/>
    <property type="match status" value="1"/>
</dbReference>
<gene>
    <name evidence="7" type="ORF">P0Y55_15815</name>
</gene>
<dbReference type="PROSITE" id="PS50887">
    <property type="entry name" value="GGDEF"/>
    <property type="match status" value="1"/>
</dbReference>
<evidence type="ECO:0000259" key="4">
    <source>
        <dbReference type="PROSITE" id="PS50113"/>
    </source>
</evidence>
<dbReference type="NCBIfam" id="TIGR00254">
    <property type="entry name" value="GGDEF"/>
    <property type="match status" value="1"/>
</dbReference>
<dbReference type="Gene3D" id="2.10.70.100">
    <property type="match status" value="1"/>
</dbReference>
<feature type="domain" description="GGDEF" evidence="6">
    <location>
        <begin position="617"/>
        <end position="750"/>
    </location>
</feature>
<dbReference type="Gene3D" id="3.30.70.270">
    <property type="match status" value="1"/>
</dbReference>
<dbReference type="Pfam" id="PF08447">
    <property type="entry name" value="PAS_3"/>
    <property type="match status" value="1"/>
</dbReference>
<dbReference type="InterPro" id="IPR000160">
    <property type="entry name" value="GGDEF_dom"/>
</dbReference>
<dbReference type="GO" id="GO:0003677">
    <property type="term" value="F:DNA binding"/>
    <property type="evidence" value="ECO:0007669"/>
    <property type="project" value="UniProtKB-KW"/>
</dbReference>
<dbReference type="SUPFAM" id="SSF141868">
    <property type="entry name" value="EAL domain-like"/>
    <property type="match status" value="1"/>
</dbReference>
<evidence type="ECO:0000256" key="2">
    <source>
        <dbReference type="ARBA" id="ARBA00023125"/>
    </source>
</evidence>
<feature type="domain" description="PAC" evidence="4">
    <location>
        <begin position="533"/>
        <end position="585"/>
    </location>
</feature>
<evidence type="ECO:0000256" key="1">
    <source>
        <dbReference type="ARBA" id="ARBA00023015"/>
    </source>
</evidence>
<dbReference type="InterPro" id="IPR035965">
    <property type="entry name" value="PAS-like_dom_sf"/>
</dbReference>
<dbReference type="InterPro" id="IPR000014">
    <property type="entry name" value="PAS"/>
</dbReference>
<dbReference type="FunFam" id="3.30.70.270:FF:000001">
    <property type="entry name" value="Diguanylate cyclase domain protein"/>
    <property type="match status" value="1"/>
</dbReference>
<organism evidence="7 8">
    <name type="scientific">Candidatus Cohnella colombiensis</name>
    <dbReference type="NCBI Taxonomy" id="3121368"/>
    <lineage>
        <taxon>Bacteria</taxon>
        <taxon>Bacillati</taxon>
        <taxon>Bacillota</taxon>
        <taxon>Bacilli</taxon>
        <taxon>Bacillales</taxon>
        <taxon>Paenibacillaceae</taxon>
        <taxon>Cohnella</taxon>
    </lineage>
</organism>
<dbReference type="SUPFAM" id="SSF55073">
    <property type="entry name" value="Nucleotide cyclase"/>
    <property type="match status" value="1"/>
</dbReference>
<reference evidence="7" key="1">
    <citation type="submission" date="2023-03" db="EMBL/GenBank/DDBJ databases">
        <title>Andean soil-derived lignocellulolytic bacterial consortium as a source of novel taxa and putative plastic-active enzymes.</title>
        <authorList>
            <person name="Diaz-Garcia L."/>
            <person name="Chuvochina M."/>
            <person name="Feuerriegel G."/>
            <person name="Bunk B."/>
            <person name="Sproer C."/>
            <person name="Streit W.R."/>
            <person name="Rodriguez L.M."/>
            <person name="Overmann J."/>
            <person name="Jimenez D.J."/>
        </authorList>
    </citation>
    <scope>NUCLEOTIDE SEQUENCE</scope>
    <source>
        <strain evidence="7">MAG 2441</strain>
    </source>
</reference>
<dbReference type="Pfam" id="PF13377">
    <property type="entry name" value="Peripla_BP_3"/>
    <property type="match status" value="1"/>
</dbReference>
<dbReference type="NCBIfam" id="TIGR00229">
    <property type="entry name" value="sensory_box"/>
    <property type="match status" value="1"/>
</dbReference>
<dbReference type="CDD" id="cd00130">
    <property type="entry name" value="PAS"/>
    <property type="match status" value="1"/>
</dbReference>
<dbReference type="InterPro" id="IPR001633">
    <property type="entry name" value="EAL_dom"/>
</dbReference>
<dbReference type="SUPFAM" id="SSF55785">
    <property type="entry name" value="PYP-like sensor domain (PAS domain)"/>
    <property type="match status" value="1"/>
</dbReference>
<accession>A0AA95JF95</accession>
<dbReference type="InterPro" id="IPR028082">
    <property type="entry name" value="Peripla_BP_I"/>
</dbReference>
<dbReference type="Gene3D" id="3.30.450.20">
    <property type="entry name" value="PAS domain"/>
    <property type="match status" value="1"/>
</dbReference>
<dbReference type="InterPro" id="IPR043128">
    <property type="entry name" value="Rev_trsase/Diguanyl_cyclase"/>
</dbReference>
<keyword evidence="1" id="KW-0805">Transcription regulation</keyword>
<dbReference type="InterPro" id="IPR046335">
    <property type="entry name" value="LacI/GalR-like_sensor"/>
</dbReference>
<protein>
    <submittedName>
        <fullName evidence="7">EAL domain-containing protein</fullName>
    </submittedName>
</protein>
<dbReference type="Gene3D" id="3.20.20.450">
    <property type="entry name" value="EAL domain"/>
    <property type="match status" value="1"/>
</dbReference>
<dbReference type="InterPro" id="IPR052155">
    <property type="entry name" value="Biofilm_reg_signaling"/>
</dbReference>
<dbReference type="Proteomes" id="UP001178662">
    <property type="component" value="Chromosome"/>
</dbReference>
<dbReference type="SMART" id="SM00267">
    <property type="entry name" value="GGDEF"/>
    <property type="match status" value="1"/>
</dbReference>
<dbReference type="SUPFAM" id="SSF53822">
    <property type="entry name" value="Periplasmic binding protein-like I"/>
    <property type="match status" value="1"/>
</dbReference>